<keyword evidence="3" id="KW-1185">Reference proteome</keyword>
<proteinExistence type="predicted"/>
<comment type="caution">
    <text evidence="2">The sequence shown here is derived from an EMBL/GenBank/DDBJ whole genome shotgun (WGS) entry which is preliminary data.</text>
</comment>
<evidence type="ECO:0000313" key="2">
    <source>
        <dbReference type="EMBL" id="TDQ04782.1"/>
    </source>
</evidence>
<evidence type="ECO:0000256" key="1">
    <source>
        <dbReference type="SAM" id="MobiDB-lite"/>
    </source>
</evidence>
<dbReference type="RefSeq" id="WP_133847639.1">
    <property type="nucleotide sequence ID" value="NZ_SNXZ01000001.1"/>
</dbReference>
<dbReference type="AlphaFoldDB" id="A0A4R6SN36"/>
<gene>
    <name evidence="2" type="ORF">EV186_101739</name>
</gene>
<dbReference type="PRINTS" id="PR01217">
    <property type="entry name" value="PRICHEXTENSN"/>
</dbReference>
<protein>
    <submittedName>
        <fullName evidence="2">Uncharacterized protein</fullName>
    </submittedName>
</protein>
<reference evidence="2 3" key="1">
    <citation type="submission" date="2019-03" db="EMBL/GenBank/DDBJ databases">
        <title>Genomic Encyclopedia of Type Strains, Phase IV (KMG-IV): sequencing the most valuable type-strain genomes for metagenomic binning, comparative biology and taxonomic classification.</title>
        <authorList>
            <person name="Goeker M."/>
        </authorList>
    </citation>
    <scope>NUCLEOTIDE SEQUENCE [LARGE SCALE GENOMIC DNA]</scope>
    <source>
        <strain evidence="2 3">DSM 45361</strain>
    </source>
</reference>
<feature type="compositionally biased region" description="Pro residues" evidence="1">
    <location>
        <begin position="244"/>
        <end position="258"/>
    </location>
</feature>
<dbReference type="Proteomes" id="UP000295444">
    <property type="component" value="Unassembled WGS sequence"/>
</dbReference>
<evidence type="ECO:0000313" key="3">
    <source>
        <dbReference type="Proteomes" id="UP000295444"/>
    </source>
</evidence>
<name>A0A4R6SN36_LABRH</name>
<dbReference type="EMBL" id="SNXZ01000001">
    <property type="protein sequence ID" value="TDQ04782.1"/>
    <property type="molecule type" value="Genomic_DNA"/>
</dbReference>
<feature type="compositionally biased region" description="Basic and acidic residues" evidence="1">
    <location>
        <begin position="305"/>
        <end position="323"/>
    </location>
</feature>
<accession>A0A4R6SN36</accession>
<organism evidence="2 3">
    <name type="scientific">Labedaea rhizosphaerae</name>
    <dbReference type="NCBI Taxonomy" id="598644"/>
    <lineage>
        <taxon>Bacteria</taxon>
        <taxon>Bacillati</taxon>
        <taxon>Actinomycetota</taxon>
        <taxon>Actinomycetes</taxon>
        <taxon>Pseudonocardiales</taxon>
        <taxon>Pseudonocardiaceae</taxon>
        <taxon>Labedaea</taxon>
    </lineage>
</organism>
<feature type="compositionally biased region" description="Low complexity" evidence="1">
    <location>
        <begin position="259"/>
        <end position="273"/>
    </location>
</feature>
<dbReference type="OrthoDB" id="5168860at2"/>
<feature type="region of interest" description="Disordered" evidence="1">
    <location>
        <begin position="204"/>
        <end position="376"/>
    </location>
</feature>
<sequence>MTQVADRVALPIRVHDTLLALAGRLDDDAVTEARALLASAELDRAVELVAGCLVAGAIPVSAKERTALVDLVAAANCDTAMLDGLAVGGGGVRHRFTDGRAAQQPAAEGVADALVPVLDALPDIASVWAVWRTTPAGSSPGPVPQRVVLVELGATGVAPATAYRMQHALQRADIHATVEVLRDGVPRESYHADAMLHATKLDLPGGYQADQVPSWQSDPEPPLAESPLAEPPSQSSEPFSYLPDPEPVAEPELAPMPAPAEQSYQPPAWQQAAEPPPSPAKPVIRAVPNNPVPNNPAQDESALNDQERDLLRQLHEELAKREQGPGTPTPPRGTPWPSAQSAQHTGPHRTFDWPSSGTHQVNGMPPAGDHPPFPSA</sequence>